<keyword evidence="6 7" id="KW-0012">Acyltransferase</keyword>
<reference evidence="7 8" key="1">
    <citation type="submission" date="2023-09" db="EMBL/GenBank/DDBJ databases">
        <authorList>
            <person name="Rey-Velasco X."/>
        </authorList>
    </citation>
    <scope>NUCLEOTIDE SEQUENCE [LARGE SCALE GENOMIC DNA]</scope>
    <source>
        <strain evidence="7 8">W345</strain>
    </source>
</reference>
<dbReference type="GO" id="GO:0016746">
    <property type="term" value="F:acyltransferase activity"/>
    <property type="evidence" value="ECO:0007669"/>
    <property type="project" value="UniProtKB-KW"/>
</dbReference>
<dbReference type="PANTHER" id="PTHR30606:SF10">
    <property type="entry name" value="PHOSPHATIDYLINOSITOL MANNOSIDE ACYLTRANSFERASE"/>
    <property type="match status" value="1"/>
</dbReference>
<organism evidence="7 8">
    <name type="scientific">Banduia mediterranea</name>
    <dbReference type="NCBI Taxonomy" id="3075609"/>
    <lineage>
        <taxon>Bacteria</taxon>
        <taxon>Pseudomonadati</taxon>
        <taxon>Pseudomonadota</taxon>
        <taxon>Gammaproteobacteria</taxon>
        <taxon>Nevskiales</taxon>
        <taxon>Algiphilaceae</taxon>
        <taxon>Banduia</taxon>
    </lineage>
</organism>
<dbReference type="RefSeq" id="WP_311366171.1">
    <property type="nucleotide sequence ID" value="NZ_JAVRIC010000026.1"/>
</dbReference>
<evidence type="ECO:0000256" key="4">
    <source>
        <dbReference type="ARBA" id="ARBA00022679"/>
    </source>
</evidence>
<dbReference type="CDD" id="cd07984">
    <property type="entry name" value="LPLAT_LABLAT-like"/>
    <property type="match status" value="1"/>
</dbReference>
<keyword evidence="8" id="KW-1185">Reference proteome</keyword>
<accession>A0ABU2WNE3</accession>
<evidence type="ECO:0000256" key="5">
    <source>
        <dbReference type="ARBA" id="ARBA00023136"/>
    </source>
</evidence>
<evidence type="ECO:0000256" key="3">
    <source>
        <dbReference type="ARBA" id="ARBA00022519"/>
    </source>
</evidence>
<evidence type="ECO:0000256" key="1">
    <source>
        <dbReference type="ARBA" id="ARBA00004533"/>
    </source>
</evidence>
<keyword evidence="5" id="KW-0472">Membrane</keyword>
<comment type="subcellular location">
    <subcellularLocation>
        <location evidence="1">Cell inner membrane</location>
    </subcellularLocation>
</comment>
<proteinExistence type="predicted"/>
<comment type="caution">
    <text evidence="7">The sequence shown here is derived from an EMBL/GenBank/DDBJ whole genome shotgun (WGS) entry which is preliminary data.</text>
</comment>
<keyword evidence="2" id="KW-1003">Cell membrane</keyword>
<dbReference type="Pfam" id="PF03279">
    <property type="entry name" value="Lip_A_acyltrans"/>
    <property type="match status" value="1"/>
</dbReference>
<name>A0ABU2WNE3_9GAMM</name>
<evidence type="ECO:0000256" key="6">
    <source>
        <dbReference type="ARBA" id="ARBA00023315"/>
    </source>
</evidence>
<dbReference type="PANTHER" id="PTHR30606">
    <property type="entry name" value="LIPID A BIOSYNTHESIS LAUROYL ACYLTRANSFERASE"/>
    <property type="match status" value="1"/>
</dbReference>
<evidence type="ECO:0000313" key="7">
    <source>
        <dbReference type="EMBL" id="MDT0498759.1"/>
    </source>
</evidence>
<sequence length="315" mass="35072">MTEPRPRLALRVKRARRRWMFRVIRQLLRLAGFERARSLGAVLGELQFHLMWRSRRRLQNDLAVLLGRSPNESAVRACLRRSYRLNNGAVSEIMAMFERPIDEARLAAHCEVGGLEHLQAAMAGGRGAILLASHSGNGLLLTVRLANAGWPVSVVYREAIMMSAGFFHEGLERYGIQGILANTGIKAYGQMLAALRQGRIVFLMLDQGVKKAEDGTVQRFLGKDMPMPAGPAQLARHARAPVLPVATTAASPRWRFEIGTPIEFEAGAALEDDLARLVAATESMVLEHPELWSWHQRRWRKFPLATSVSGADSPR</sequence>
<keyword evidence="3" id="KW-0997">Cell inner membrane</keyword>
<dbReference type="EMBL" id="JAVRIC010000026">
    <property type="protein sequence ID" value="MDT0498759.1"/>
    <property type="molecule type" value="Genomic_DNA"/>
</dbReference>
<gene>
    <name evidence="7" type="ORF">RM530_15525</name>
</gene>
<dbReference type="Proteomes" id="UP001254608">
    <property type="component" value="Unassembled WGS sequence"/>
</dbReference>
<evidence type="ECO:0000256" key="2">
    <source>
        <dbReference type="ARBA" id="ARBA00022475"/>
    </source>
</evidence>
<protein>
    <submittedName>
        <fullName evidence="7">Lysophospholipid acyltransferase family protein</fullName>
    </submittedName>
</protein>
<dbReference type="InterPro" id="IPR004960">
    <property type="entry name" value="LipA_acyltrans"/>
</dbReference>
<keyword evidence="4" id="KW-0808">Transferase</keyword>
<evidence type="ECO:0000313" key="8">
    <source>
        <dbReference type="Proteomes" id="UP001254608"/>
    </source>
</evidence>